<dbReference type="eggNOG" id="COG3000">
    <property type="taxonomic scope" value="Bacteria"/>
</dbReference>
<feature type="domain" description="Fatty acid hydroxylase" evidence="5">
    <location>
        <begin position="9"/>
        <end position="134"/>
    </location>
</feature>
<gene>
    <name evidence="6" type="ORF">MYP_4503</name>
</gene>
<keyword evidence="3" id="KW-0560">Oxidoreductase</keyword>
<evidence type="ECO:0000259" key="5">
    <source>
        <dbReference type="Pfam" id="PF04116"/>
    </source>
</evidence>
<dbReference type="OrthoDB" id="5243888at2"/>
<proteinExistence type="inferred from homology"/>
<dbReference type="InterPro" id="IPR006694">
    <property type="entry name" value="Fatty_acid_hydroxylase"/>
</dbReference>
<dbReference type="Pfam" id="PF04116">
    <property type="entry name" value="FA_hydroxylase"/>
    <property type="match status" value="1"/>
</dbReference>
<feature type="transmembrane region" description="Helical" evidence="4">
    <location>
        <begin position="48"/>
        <end position="67"/>
    </location>
</feature>
<dbReference type="EMBL" id="BBLT01000012">
    <property type="protein sequence ID" value="GAL87273.1"/>
    <property type="molecule type" value="Genomic_DNA"/>
</dbReference>
<sequence>MYLNILIVIIAFASMEAVAWMAHKYIMHGFLWIFHKDHHRPGGYAIEHNDFFFLLFATPAIICFLIGFKELSIYFWIATGITLYGLTYFIIHDIFIHQRIKWLKKSNFTYLRAIRKAHKVHHKHLDKEDGECFGMLWVPIKYFKEAKQHAN</sequence>
<name>A0A098LMK7_9BACT</name>
<dbReference type="RefSeq" id="WP_045468417.1">
    <property type="nucleotide sequence ID" value="NZ_BBLT01000012.1"/>
</dbReference>
<evidence type="ECO:0000256" key="4">
    <source>
        <dbReference type="SAM" id="Phobius"/>
    </source>
</evidence>
<keyword evidence="4" id="KW-1133">Transmembrane helix</keyword>
<dbReference type="GO" id="GO:0016119">
    <property type="term" value="P:carotene metabolic process"/>
    <property type="evidence" value="ECO:0007669"/>
    <property type="project" value="TreeGrafter"/>
</dbReference>
<dbReference type="STRING" id="153721.MYP_4503"/>
<protein>
    <submittedName>
        <fullName evidence="6">Beta-carotene hydroxylase</fullName>
    </submittedName>
</protein>
<dbReference type="GO" id="GO:0016123">
    <property type="term" value="P:xanthophyll biosynthetic process"/>
    <property type="evidence" value="ECO:0007669"/>
    <property type="project" value="TreeGrafter"/>
</dbReference>
<evidence type="ECO:0000256" key="3">
    <source>
        <dbReference type="ARBA" id="ARBA00023002"/>
    </source>
</evidence>
<keyword evidence="2" id="KW-0125">Carotenoid biosynthesis</keyword>
<evidence type="ECO:0000256" key="1">
    <source>
        <dbReference type="ARBA" id="ARBA00009324"/>
    </source>
</evidence>
<keyword evidence="4" id="KW-0472">Membrane</keyword>
<feature type="transmembrane region" description="Helical" evidence="4">
    <location>
        <begin position="6"/>
        <end position="27"/>
    </location>
</feature>
<keyword evidence="4" id="KW-0812">Transmembrane</keyword>
<reference evidence="6 7" key="1">
    <citation type="submission" date="2014-09" db="EMBL/GenBank/DDBJ databases">
        <title>Sporocytophaga myxococcoides PG-01 genome sequencing.</title>
        <authorList>
            <person name="Liu L."/>
            <person name="Gao P.J."/>
            <person name="Chen G.J."/>
            <person name="Wang L.S."/>
        </authorList>
    </citation>
    <scope>NUCLEOTIDE SEQUENCE [LARGE SCALE GENOMIC DNA]</scope>
    <source>
        <strain evidence="6 7">PG-01</strain>
    </source>
</reference>
<dbReference type="PANTHER" id="PTHR31899">
    <property type="entry name" value="BETA-CAROTENE 3-HYDROXYLASE 1, CHLOROPLASTIC"/>
    <property type="match status" value="1"/>
</dbReference>
<keyword evidence="7" id="KW-1185">Reference proteome</keyword>
<dbReference type="InterPro" id="IPR045019">
    <property type="entry name" value="BETA-OHASE-like"/>
</dbReference>
<dbReference type="PANTHER" id="PTHR31899:SF9">
    <property type="entry name" value="BETA-CAROTENE 3-HYDROXYLASE 1, CHLOROPLASTIC"/>
    <property type="match status" value="1"/>
</dbReference>
<dbReference type="Proteomes" id="UP000030185">
    <property type="component" value="Unassembled WGS sequence"/>
</dbReference>
<evidence type="ECO:0000256" key="2">
    <source>
        <dbReference type="ARBA" id="ARBA00022746"/>
    </source>
</evidence>
<evidence type="ECO:0000313" key="7">
    <source>
        <dbReference type="Proteomes" id="UP000030185"/>
    </source>
</evidence>
<dbReference type="GO" id="GO:0010291">
    <property type="term" value="F:beta-carotene 3-hydroxylase activity"/>
    <property type="evidence" value="ECO:0007669"/>
    <property type="project" value="TreeGrafter"/>
</dbReference>
<comment type="similarity">
    <text evidence="1">Belongs to the sterol desaturase family.</text>
</comment>
<evidence type="ECO:0000313" key="6">
    <source>
        <dbReference type="EMBL" id="GAL87273.1"/>
    </source>
</evidence>
<organism evidence="6 7">
    <name type="scientific">Sporocytophaga myxococcoides</name>
    <dbReference type="NCBI Taxonomy" id="153721"/>
    <lineage>
        <taxon>Bacteria</taxon>
        <taxon>Pseudomonadati</taxon>
        <taxon>Bacteroidota</taxon>
        <taxon>Cytophagia</taxon>
        <taxon>Cytophagales</taxon>
        <taxon>Cytophagaceae</taxon>
        <taxon>Sporocytophaga</taxon>
    </lineage>
</organism>
<dbReference type="AlphaFoldDB" id="A0A098LMK7"/>
<feature type="transmembrane region" description="Helical" evidence="4">
    <location>
        <begin position="73"/>
        <end position="96"/>
    </location>
</feature>
<accession>A0A098LMK7</accession>
<comment type="caution">
    <text evidence="6">The sequence shown here is derived from an EMBL/GenBank/DDBJ whole genome shotgun (WGS) entry which is preliminary data.</text>
</comment>
<dbReference type="GO" id="GO:0005506">
    <property type="term" value="F:iron ion binding"/>
    <property type="evidence" value="ECO:0007669"/>
    <property type="project" value="InterPro"/>
</dbReference>